<dbReference type="Proteomes" id="UP000242164">
    <property type="component" value="Unassembled WGS sequence"/>
</dbReference>
<protein>
    <submittedName>
        <fullName evidence="2">Uncharacterized protein</fullName>
    </submittedName>
</protein>
<dbReference type="AlphaFoldDB" id="A0AAX2CGN8"/>
<sequence>MFVLYPGYSVRSFALIFALFAIFSAITFYPLTRIY</sequence>
<accession>A0AAX2CGN8</accession>
<feature type="transmembrane region" description="Helical" evidence="1">
    <location>
        <begin position="12"/>
        <end position="31"/>
    </location>
</feature>
<keyword evidence="1" id="KW-0812">Transmembrane</keyword>
<evidence type="ECO:0000313" key="3">
    <source>
        <dbReference type="Proteomes" id="UP000242164"/>
    </source>
</evidence>
<dbReference type="EMBL" id="FMIK01000024">
    <property type="protein sequence ID" value="SCL91193.1"/>
    <property type="molecule type" value="Genomic_DNA"/>
</dbReference>
<name>A0AAX2CGN8_9BACI</name>
<reference evidence="2 3" key="1">
    <citation type="submission" date="2016-08" db="EMBL/GenBank/DDBJ databases">
        <authorList>
            <person name="Loux V."/>
            <person name="Rue O."/>
        </authorList>
    </citation>
    <scope>NUCLEOTIDE SEQUENCE [LARGE SCALE GENOMIC DNA]</scope>
    <source>
        <strain evidence="2 3">AFSSA_08CEB44bac</strain>
    </source>
</reference>
<keyword evidence="1" id="KW-0472">Membrane</keyword>
<keyword evidence="1" id="KW-1133">Transmembrane helix</keyword>
<gene>
    <name evidence="2" type="ORF">BCB44BAC_01832</name>
</gene>
<comment type="caution">
    <text evidence="2">The sequence shown here is derived from an EMBL/GenBank/DDBJ whole genome shotgun (WGS) entry which is preliminary data.</text>
</comment>
<organism evidence="2 3">
    <name type="scientific">Bacillus cytotoxicus</name>
    <dbReference type="NCBI Taxonomy" id="580165"/>
    <lineage>
        <taxon>Bacteria</taxon>
        <taxon>Bacillati</taxon>
        <taxon>Bacillota</taxon>
        <taxon>Bacilli</taxon>
        <taxon>Bacillales</taxon>
        <taxon>Bacillaceae</taxon>
        <taxon>Bacillus</taxon>
        <taxon>Bacillus cereus group</taxon>
    </lineage>
</organism>
<evidence type="ECO:0000256" key="1">
    <source>
        <dbReference type="SAM" id="Phobius"/>
    </source>
</evidence>
<proteinExistence type="predicted"/>
<evidence type="ECO:0000313" key="2">
    <source>
        <dbReference type="EMBL" id="SCL91193.1"/>
    </source>
</evidence>